<dbReference type="GO" id="GO:0016740">
    <property type="term" value="F:transferase activity"/>
    <property type="evidence" value="ECO:0007669"/>
    <property type="project" value="UniProtKB-KW"/>
</dbReference>
<dbReference type="EMBL" id="QMEV01000110">
    <property type="protein sequence ID" value="RAV03280.1"/>
    <property type="molecule type" value="Genomic_DNA"/>
</dbReference>
<gene>
    <name evidence="1" type="ORF">DQP57_25475</name>
</gene>
<sequence>MSSAATHWGSSGLAHLTGLPDGPADFSRANVLTRALEVATAVGDRLGIAVDAPSLLTGRAALLGLTRAGRVSPGGATRLLAARDGWCALTLSRADDVDAVPALVQANDVGADPWPV</sequence>
<comment type="caution">
    <text evidence="1">The sequence shown here is derived from an EMBL/GenBank/DDBJ whole genome shotgun (WGS) entry which is preliminary data.</text>
</comment>
<evidence type="ECO:0000313" key="1">
    <source>
        <dbReference type="EMBL" id="RAV03280.1"/>
    </source>
</evidence>
<dbReference type="Proteomes" id="UP000250915">
    <property type="component" value="Unassembled WGS sequence"/>
</dbReference>
<accession>A0A329L7Q6</accession>
<dbReference type="AlphaFoldDB" id="A0A329L7Q6"/>
<name>A0A329L7Q6_9MYCO</name>
<keyword evidence="1" id="KW-0808">Transferase</keyword>
<feature type="non-terminal residue" evidence="1">
    <location>
        <position position="116"/>
    </location>
</feature>
<protein>
    <submittedName>
        <fullName evidence="1">CoA transferase</fullName>
    </submittedName>
</protein>
<organism evidence="1 2">
    <name type="scientific">Mycobacterium colombiense</name>
    <dbReference type="NCBI Taxonomy" id="339268"/>
    <lineage>
        <taxon>Bacteria</taxon>
        <taxon>Bacillati</taxon>
        <taxon>Actinomycetota</taxon>
        <taxon>Actinomycetes</taxon>
        <taxon>Mycobacteriales</taxon>
        <taxon>Mycobacteriaceae</taxon>
        <taxon>Mycobacterium</taxon>
        <taxon>Mycobacterium avium complex (MAC)</taxon>
    </lineage>
</organism>
<evidence type="ECO:0000313" key="2">
    <source>
        <dbReference type="Proteomes" id="UP000250915"/>
    </source>
</evidence>
<proteinExistence type="predicted"/>
<reference evidence="1 2" key="1">
    <citation type="submission" date="2018-06" db="EMBL/GenBank/DDBJ databases">
        <title>NTM in soil in Japan.</title>
        <authorList>
            <person name="Ohya K."/>
        </authorList>
    </citation>
    <scope>NUCLEOTIDE SEQUENCE [LARGE SCALE GENOMIC DNA]</scope>
    <source>
        <strain evidence="1 2">GF28</strain>
    </source>
</reference>